<reference evidence="2" key="1">
    <citation type="journal article" date="2014" name="Int. J. Syst. Evol. Microbiol.">
        <title>Complete genome sequence of Corynebacterium casei LMG S-19264T (=DSM 44701T), isolated from a smear-ripened cheese.</title>
        <authorList>
            <consortium name="US DOE Joint Genome Institute (JGI-PGF)"/>
            <person name="Walter F."/>
            <person name="Albersmeier A."/>
            <person name="Kalinowski J."/>
            <person name="Ruckert C."/>
        </authorList>
    </citation>
    <scope>NUCLEOTIDE SEQUENCE</scope>
    <source>
        <strain evidence="2">JCM 4403</strain>
    </source>
</reference>
<dbReference type="InterPro" id="IPR036388">
    <property type="entry name" value="WH-like_DNA-bd_sf"/>
</dbReference>
<organism evidence="2 3">
    <name type="scientific">Streptomyces pilosus</name>
    <dbReference type="NCBI Taxonomy" id="28893"/>
    <lineage>
        <taxon>Bacteria</taxon>
        <taxon>Bacillati</taxon>
        <taxon>Actinomycetota</taxon>
        <taxon>Actinomycetes</taxon>
        <taxon>Kitasatosporales</taxon>
        <taxon>Streptomycetaceae</taxon>
        <taxon>Streptomyces</taxon>
    </lineage>
</organism>
<dbReference type="PANTHER" id="PTHR37318:SF1">
    <property type="entry name" value="BSL7504 PROTEIN"/>
    <property type="match status" value="1"/>
</dbReference>
<dbReference type="GO" id="GO:0003700">
    <property type="term" value="F:DNA-binding transcription factor activity"/>
    <property type="evidence" value="ECO:0007669"/>
    <property type="project" value="InterPro"/>
</dbReference>
<reference evidence="2" key="2">
    <citation type="submission" date="2020-09" db="EMBL/GenBank/DDBJ databases">
        <authorList>
            <person name="Sun Q."/>
            <person name="Ohkuma M."/>
        </authorList>
    </citation>
    <scope>NUCLEOTIDE SEQUENCE</scope>
    <source>
        <strain evidence="2">JCM 4403</strain>
    </source>
</reference>
<evidence type="ECO:0000313" key="2">
    <source>
        <dbReference type="EMBL" id="GGQ78645.1"/>
    </source>
</evidence>
<dbReference type="CDD" id="cd00090">
    <property type="entry name" value="HTH_ARSR"/>
    <property type="match status" value="1"/>
</dbReference>
<dbReference type="Proteomes" id="UP000656732">
    <property type="component" value="Unassembled WGS sequence"/>
</dbReference>
<dbReference type="SUPFAM" id="SSF46785">
    <property type="entry name" value="Winged helix' DNA-binding domain"/>
    <property type="match status" value="1"/>
</dbReference>
<gene>
    <name evidence="2" type="ORF">GCM10010280_26530</name>
</gene>
<dbReference type="Pfam" id="PF13601">
    <property type="entry name" value="HTH_34"/>
    <property type="match status" value="1"/>
</dbReference>
<accession>A0A918BNR5</accession>
<feature type="domain" description="HTH arsR-type" evidence="1">
    <location>
        <begin position="8"/>
        <end position="94"/>
    </location>
</feature>
<evidence type="ECO:0000313" key="3">
    <source>
        <dbReference type="Proteomes" id="UP000656732"/>
    </source>
</evidence>
<keyword evidence="3" id="KW-1185">Reference proteome</keyword>
<dbReference type="RefSeq" id="WP_229846790.1">
    <property type="nucleotide sequence ID" value="NZ_BMTE01000002.1"/>
</dbReference>
<dbReference type="SMART" id="SM00418">
    <property type="entry name" value="HTH_ARSR"/>
    <property type="match status" value="1"/>
</dbReference>
<dbReference type="InterPro" id="IPR027395">
    <property type="entry name" value="WH_DNA-bd_dom"/>
</dbReference>
<dbReference type="EMBL" id="BMTU01000004">
    <property type="protein sequence ID" value="GGQ78645.1"/>
    <property type="molecule type" value="Genomic_DNA"/>
</dbReference>
<dbReference type="InterPro" id="IPR011991">
    <property type="entry name" value="ArsR-like_HTH"/>
</dbReference>
<comment type="caution">
    <text evidence="2">The sequence shown here is derived from an EMBL/GenBank/DDBJ whole genome shotgun (WGS) entry which is preliminary data.</text>
</comment>
<protein>
    <submittedName>
        <fullName evidence="2">MarR family transcriptional regulator</fullName>
    </submittedName>
</protein>
<dbReference type="InterPro" id="IPR036390">
    <property type="entry name" value="WH_DNA-bd_sf"/>
</dbReference>
<proteinExistence type="predicted"/>
<dbReference type="Gene3D" id="1.10.10.10">
    <property type="entry name" value="Winged helix-like DNA-binding domain superfamily/Winged helix DNA-binding domain"/>
    <property type="match status" value="1"/>
</dbReference>
<dbReference type="PANTHER" id="PTHR37318">
    <property type="entry name" value="BSL7504 PROTEIN"/>
    <property type="match status" value="1"/>
</dbReference>
<dbReference type="AlphaFoldDB" id="A0A918BNR5"/>
<sequence length="102" mass="11667">MTPQPRTRLSTVMHSPNRLAILGALRQVQQVNFSELQAALELSTSELSRQLGILEKEGLVEIAKFRERRHAVTRVRLSPSGRERFEEYLGELRKVVQSDLGR</sequence>
<name>A0A918BNR5_9ACTN</name>
<dbReference type="InterPro" id="IPR001845">
    <property type="entry name" value="HTH_ArsR_DNA-bd_dom"/>
</dbReference>
<evidence type="ECO:0000259" key="1">
    <source>
        <dbReference type="SMART" id="SM00418"/>
    </source>
</evidence>